<sequence>MSAVRHGHSPAREPVVLPPRTSQTVPATAEEAEEEEEEDTEEQILAASQADDDSKRRNLEPAELGRGGDLATTAARPKVGTEEDEWLPPLARGDDDEDMELSGKELGLRFEGPVEQMVQDLVKAQGSGEEAGAAYVRIPAAVDVHRRRAAHGCCAQAESFGGVWAVQLSFRLLKKEHRAAYVQTGK</sequence>
<evidence type="ECO:0000313" key="2">
    <source>
        <dbReference type="EMBL" id="CAK0826027.1"/>
    </source>
</evidence>
<gene>
    <name evidence="2" type="ORF">PCOR1329_LOCUS25995</name>
</gene>
<feature type="region of interest" description="Disordered" evidence="1">
    <location>
        <begin position="1"/>
        <end position="98"/>
    </location>
</feature>
<name>A0ABN9S2Z7_9DINO</name>
<protein>
    <submittedName>
        <fullName evidence="2">Uncharacterized protein</fullName>
    </submittedName>
</protein>
<comment type="caution">
    <text evidence="2">The sequence shown here is derived from an EMBL/GenBank/DDBJ whole genome shotgun (WGS) entry which is preliminary data.</text>
</comment>
<evidence type="ECO:0000313" key="3">
    <source>
        <dbReference type="Proteomes" id="UP001189429"/>
    </source>
</evidence>
<organism evidence="2 3">
    <name type="scientific">Prorocentrum cordatum</name>
    <dbReference type="NCBI Taxonomy" id="2364126"/>
    <lineage>
        <taxon>Eukaryota</taxon>
        <taxon>Sar</taxon>
        <taxon>Alveolata</taxon>
        <taxon>Dinophyceae</taxon>
        <taxon>Prorocentrales</taxon>
        <taxon>Prorocentraceae</taxon>
        <taxon>Prorocentrum</taxon>
    </lineage>
</organism>
<accession>A0ABN9S2Z7</accession>
<dbReference type="EMBL" id="CAUYUJ010009167">
    <property type="protein sequence ID" value="CAK0826027.1"/>
    <property type="molecule type" value="Genomic_DNA"/>
</dbReference>
<proteinExistence type="predicted"/>
<keyword evidence="3" id="KW-1185">Reference proteome</keyword>
<reference evidence="2" key="1">
    <citation type="submission" date="2023-10" db="EMBL/GenBank/DDBJ databases">
        <authorList>
            <person name="Chen Y."/>
            <person name="Shah S."/>
            <person name="Dougan E. K."/>
            <person name="Thang M."/>
            <person name="Chan C."/>
        </authorList>
    </citation>
    <scope>NUCLEOTIDE SEQUENCE [LARGE SCALE GENOMIC DNA]</scope>
</reference>
<evidence type="ECO:0000256" key="1">
    <source>
        <dbReference type="SAM" id="MobiDB-lite"/>
    </source>
</evidence>
<dbReference type="Proteomes" id="UP001189429">
    <property type="component" value="Unassembled WGS sequence"/>
</dbReference>
<feature type="compositionally biased region" description="Acidic residues" evidence="1">
    <location>
        <begin position="30"/>
        <end position="42"/>
    </location>
</feature>